<reference evidence="2" key="1">
    <citation type="submission" date="2016-10" db="EMBL/GenBank/DDBJ databases">
        <authorList>
            <person name="de Groot N.N."/>
        </authorList>
    </citation>
    <scope>NUCLEOTIDE SEQUENCE</scope>
</reference>
<evidence type="ECO:0000313" key="2">
    <source>
        <dbReference type="EMBL" id="SFV82012.1"/>
    </source>
</evidence>
<evidence type="ECO:0000313" key="1">
    <source>
        <dbReference type="EMBL" id="SFV79955.1"/>
    </source>
</evidence>
<proteinExistence type="predicted"/>
<name>A0A1W1DKP7_9ZZZZ</name>
<dbReference type="EMBL" id="FPHT01000213">
    <property type="protein sequence ID" value="SFV82012.1"/>
    <property type="molecule type" value="Genomic_DNA"/>
</dbReference>
<dbReference type="AlphaFoldDB" id="A0A1W1DKP7"/>
<sequence>MCEMHSFWQQELLLNPNQFRSDEVLKIALEKGAILPDDYPINDARY</sequence>
<dbReference type="EMBL" id="FPHU01000023">
    <property type="protein sequence ID" value="SFV79955.1"/>
    <property type="molecule type" value="Genomic_DNA"/>
</dbReference>
<gene>
    <name evidence="2" type="ORF">MNB_SUP05-12-1045</name>
    <name evidence="1" type="ORF">MNB_SUP05-13-326</name>
</gene>
<protein>
    <submittedName>
        <fullName evidence="2">Uncharacterized protein</fullName>
    </submittedName>
</protein>
<organism evidence="2">
    <name type="scientific">hydrothermal vent metagenome</name>
    <dbReference type="NCBI Taxonomy" id="652676"/>
    <lineage>
        <taxon>unclassified sequences</taxon>
        <taxon>metagenomes</taxon>
        <taxon>ecological metagenomes</taxon>
    </lineage>
</organism>
<accession>A0A1W1DKP7</accession>